<keyword evidence="1" id="KW-0472">Membrane</keyword>
<dbReference type="Proteomes" id="UP000256488">
    <property type="component" value="Unassembled WGS sequence"/>
</dbReference>
<dbReference type="InterPro" id="IPR047928">
    <property type="entry name" value="Perm_prefix_1"/>
</dbReference>
<keyword evidence="1" id="KW-0812">Transmembrane</keyword>
<dbReference type="AlphaFoldDB" id="A0A3E0WJS1"/>
<organism evidence="2 3">
    <name type="scientific">Virgibacillus dokdonensis</name>
    <dbReference type="NCBI Taxonomy" id="302167"/>
    <lineage>
        <taxon>Bacteria</taxon>
        <taxon>Bacillati</taxon>
        <taxon>Bacillota</taxon>
        <taxon>Bacilli</taxon>
        <taxon>Bacillales</taxon>
        <taxon>Bacillaceae</taxon>
        <taxon>Virgibacillus</taxon>
    </lineage>
</organism>
<feature type="transmembrane region" description="Helical" evidence="1">
    <location>
        <begin position="225"/>
        <end position="244"/>
    </location>
</feature>
<feature type="transmembrane region" description="Helical" evidence="1">
    <location>
        <begin position="195"/>
        <end position="219"/>
    </location>
</feature>
<feature type="transmembrane region" description="Helical" evidence="1">
    <location>
        <begin position="81"/>
        <end position="103"/>
    </location>
</feature>
<reference evidence="2 3" key="1">
    <citation type="submission" date="2017-05" db="EMBL/GenBank/DDBJ databases">
        <title>Virgibacillus sp. AK90 isolated from a saltern of Kakinada, India.</title>
        <authorList>
            <person name="Gupta V."/>
            <person name="Sidhu C."/>
            <person name="Korpole S."/>
            <person name="Pinnaka A.K."/>
        </authorList>
    </citation>
    <scope>NUCLEOTIDE SEQUENCE [LARGE SCALE GENOMIC DNA]</scope>
    <source>
        <strain evidence="2 3">AK90</strain>
    </source>
</reference>
<name>A0A3E0WJS1_9BACI</name>
<evidence type="ECO:0000256" key="1">
    <source>
        <dbReference type="SAM" id="Phobius"/>
    </source>
</evidence>
<evidence type="ECO:0000313" key="2">
    <source>
        <dbReference type="EMBL" id="RFA32135.1"/>
    </source>
</evidence>
<dbReference type="EMBL" id="NFZX01000078">
    <property type="protein sequence ID" value="RFA32135.1"/>
    <property type="molecule type" value="Genomic_DNA"/>
</dbReference>
<accession>A0A3E0WJS1</accession>
<gene>
    <name evidence="2" type="ORF">CAI16_18965</name>
</gene>
<evidence type="ECO:0000313" key="3">
    <source>
        <dbReference type="Proteomes" id="UP000256488"/>
    </source>
</evidence>
<proteinExistence type="predicted"/>
<protein>
    <submittedName>
        <fullName evidence="2">Uncharacterized protein</fullName>
    </submittedName>
</protein>
<sequence>MREVEEYVDKLYKHANPNYPETKELKEETRIHLNESIKELMKDGYSENDSFRIAVERFGGIEQAEKLISLMHIRQKSFAMWLLRVGVLSLLSASILLIFLLYLGNVHDAEFAEIGYTIGEDSSSSTDLDVAKYLSKEPFVLKASLYNDESDHSNPDLTFQGGNQWVPSLFKSVFFYGTDRTFISLEIIDIRTIGIFLFAIGFTIYYVLFTIWGLIQLYHRGELKLVWIIGLVVLNVVGYIIFSLKDKKNFTERF</sequence>
<dbReference type="RefSeq" id="WP_116279643.1">
    <property type="nucleotide sequence ID" value="NZ_NFZX01000078.1"/>
</dbReference>
<dbReference type="NCBIfam" id="NF038403">
    <property type="entry name" value="perm_prefix_1"/>
    <property type="match status" value="1"/>
</dbReference>
<comment type="caution">
    <text evidence="2">The sequence shown here is derived from an EMBL/GenBank/DDBJ whole genome shotgun (WGS) entry which is preliminary data.</text>
</comment>
<keyword evidence="1" id="KW-1133">Transmembrane helix</keyword>